<sequence>GSIRPPAAAARPGGAGAPPADVAALRHRCLGRPANRTD</sequence>
<dbReference type="AlphaFoldDB" id="A0A6J4VCH9"/>
<accession>A0A6J4VCH9</accession>
<gene>
    <name evidence="2" type="ORF">AVDCRST_MAG87-2540</name>
</gene>
<feature type="region of interest" description="Disordered" evidence="1">
    <location>
        <begin position="1"/>
        <end position="20"/>
    </location>
</feature>
<proteinExistence type="predicted"/>
<feature type="non-terminal residue" evidence="2">
    <location>
        <position position="1"/>
    </location>
</feature>
<name>A0A6J4VCH9_9BACT</name>
<dbReference type="EMBL" id="CADCWJ010000557">
    <property type="protein sequence ID" value="CAA9572277.1"/>
    <property type="molecule type" value="Genomic_DNA"/>
</dbReference>
<reference evidence="2" key="1">
    <citation type="submission" date="2020-02" db="EMBL/GenBank/DDBJ databases">
        <authorList>
            <person name="Meier V. D."/>
        </authorList>
    </citation>
    <scope>NUCLEOTIDE SEQUENCE</scope>
    <source>
        <strain evidence="2">AVDCRST_MAG87</strain>
    </source>
</reference>
<evidence type="ECO:0000256" key="1">
    <source>
        <dbReference type="SAM" id="MobiDB-lite"/>
    </source>
</evidence>
<protein>
    <submittedName>
        <fullName evidence="2">Uncharacterized protein</fullName>
    </submittedName>
</protein>
<feature type="non-terminal residue" evidence="2">
    <location>
        <position position="38"/>
    </location>
</feature>
<evidence type="ECO:0000313" key="2">
    <source>
        <dbReference type="EMBL" id="CAA9572277.1"/>
    </source>
</evidence>
<organism evidence="2">
    <name type="scientific">uncultured Thermomicrobiales bacterium</name>
    <dbReference type="NCBI Taxonomy" id="1645740"/>
    <lineage>
        <taxon>Bacteria</taxon>
        <taxon>Pseudomonadati</taxon>
        <taxon>Thermomicrobiota</taxon>
        <taxon>Thermomicrobia</taxon>
        <taxon>Thermomicrobiales</taxon>
        <taxon>environmental samples</taxon>
    </lineage>
</organism>